<gene>
    <name evidence="2" type="ORF">BIY37_09505</name>
</gene>
<dbReference type="InterPro" id="IPR011989">
    <property type="entry name" value="ARM-like"/>
</dbReference>
<dbReference type="PANTHER" id="PTHR12697">
    <property type="entry name" value="PBS LYASE HEAT-LIKE PROTEIN"/>
    <property type="match status" value="1"/>
</dbReference>
<dbReference type="GO" id="GO:0008081">
    <property type="term" value="F:phosphoric diester hydrolase activity"/>
    <property type="evidence" value="ECO:0007669"/>
    <property type="project" value="InterPro"/>
</dbReference>
<proteinExistence type="predicted"/>
<sequence length="630" mass="70864">MYHFLVVITLLYKKLFFIQVFNKPFNSSRLRTIWLQLCFVAAFLLTSPYFPVFAEDTKQVEIFAYHGVLEDVPENTFAALRRVAELGIDGIAVDIRQTKDNQLILMCDETIDRTTDGKGFVDQLLYAEIQQYDAGSWRGSEFRKERVPLLSDALRFCKINDLKMILNVKQTCLGSQVLNLIRESGMSSKVYLWGMLRNLPMGDTEFETKELMFLPMEEMTKEKIDRIHEEKKYAFSIILGNDSRKTIKDRIKMGVDVVMVDYPCVAMDVLNYKGQAIVDKKPKSQEKNIPRQEDKNNAAYIQEQVKTLIKTIKDADYDKARTAAIALMVLPQRYTTPSLVKLLKDSNPQIKQHAAWALGFCGDISVSMSIESLLKDKNTAVRREAVLALKRLNASQLVPALLEVFKNETDLGVKYDIARTLGTLGDQGAVYPIIKLLAKERSWYVKGGCIEALGNIGSDQAMNTLAKILITDAGEDAAWTRTKAAWGLAAIGQKSIPLLIKALDDKEEGTRRRAGWALIKIGHPAVLALVSSLHEIKKETRERAAQCLGWIGDESAVAALVWALRDKESSVVSSAAWALGRIGSPKALTALQWLVNNDTIDVRENAAEAIERIMLNKEKMAYQQEHPQRP</sequence>
<dbReference type="InterPro" id="IPR004155">
    <property type="entry name" value="PBS_lyase_HEAT"/>
</dbReference>
<dbReference type="SUPFAM" id="SSF48371">
    <property type="entry name" value="ARM repeat"/>
    <property type="match status" value="1"/>
</dbReference>
<organism evidence="2 3">
    <name type="scientific">Candidatus Brocadia sapporoensis</name>
    <dbReference type="NCBI Taxonomy" id="392547"/>
    <lineage>
        <taxon>Bacteria</taxon>
        <taxon>Pseudomonadati</taxon>
        <taxon>Planctomycetota</taxon>
        <taxon>Candidatus Brocadiia</taxon>
        <taxon>Candidatus Brocadiales</taxon>
        <taxon>Candidatus Brocadiaceae</taxon>
        <taxon>Candidatus Brocadia</taxon>
    </lineage>
</organism>
<dbReference type="PANTHER" id="PTHR12697:SF5">
    <property type="entry name" value="DEOXYHYPUSINE HYDROXYLASE"/>
    <property type="match status" value="1"/>
</dbReference>
<feature type="domain" description="GP-PDE" evidence="1">
    <location>
        <begin position="60"/>
        <end position="296"/>
    </location>
</feature>
<dbReference type="InterPro" id="IPR016024">
    <property type="entry name" value="ARM-type_fold"/>
</dbReference>
<comment type="caution">
    <text evidence="2">The sequence shown here is derived from an EMBL/GenBank/DDBJ whole genome shotgun (WGS) entry which is preliminary data.</text>
</comment>
<protein>
    <recommendedName>
        <fullName evidence="1">GP-PDE domain-containing protein</fullName>
    </recommendedName>
</protein>
<dbReference type="SUPFAM" id="SSF51695">
    <property type="entry name" value="PLC-like phosphodiesterases"/>
    <property type="match status" value="1"/>
</dbReference>
<dbReference type="Pfam" id="PF13646">
    <property type="entry name" value="HEAT_2"/>
    <property type="match status" value="4"/>
</dbReference>
<dbReference type="RefSeq" id="WP_070067587.1">
    <property type="nucleotide sequence ID" value="NZ_MJUW02000100.1"/>
</dbReference>
<dbReference type="InterPro" id="IPR017946">
    <property type="entry name" value="PLC-like_Pdiesterase_TIM-brl"/>
</dbReference>
<dbReference type="EMBL" id="MJUW02000100">
    <property type="protein sequence ID" value="OQD45238.1"/>
    <property type="molecule type" value="Genomic_DNA"/>
</dbReference>
<accession>A0A1V6LYK9</accession>
<dbReference type="GO" id="GO:0006629">
    <property type="term" value="P:lipid metabolic process"/>
    <property type="evidence" value="ECO:0007669"/>
    <property type="project" value="InterPro"/>
</dbReference>
<reference evidence="2 3" key="1">
    <citation type="journal article" date="2016" name="Genome Announc.">
        <title>Draft Genome Sequence of the Anaerobic Ammonium-Oxidizing Bacterium 'Candidatus Brocadia sp. 40'.</title>
        <authorList>
            <person name="Ali M."/>
            <person name="Haroon M.F."/>
            <person name="Narita Y."/>
            <person name="Zhang L."/>
            <person name="Rangel Shaw D."/>
            <person name="Okabe S."/>
            <person name="Saikaly P.E."/>
        </authorList>
    </citation>
    <scope>NUCLEOTIDE SEQUENCE [LARGE SCALE GENOMIC DNA]</scope>
    <source>
        <strain evidence="2 3">40</strain>
    </source>
</reference>
<evidence type="ECO:0000313" key="3">
    <source>
        <dbReference type="Proteomes" id="UP000242219"/>
    </source>
</evidence>
<dbReference type="PROSITE" id="PS51704">
    <property type="entry name" value="GP_PDE"/>
    <property type="match status" value="1"/>
</dbReference>
<dbReference type="GO" id="GO:0016491">
    <property type="term" value="F:oxidoreductase activity"/>
    <property type="evidence" value="ECO:0007669"/>
    <property type="project" value="TreeGrafter"/>
</dbReference>
<dbReference type="AlphaFoldDB" id="A0A1V6LYK9"/>
<dbReference type="Gene3D" id="1.25.10.10">
    <property type="entry name" value="Leucine-rich Repeat Variant"/>
    <property type="match status" value="2"/>
</dbReference>
<keyword evidence="3" id="KW-1185">Reference proteome</keyword>
<dbReference type="SMART" id="SM00567">
    <property type="entry name" value="EZ_HEAT"/>
    <property type="match status" value="8"/>
</dbReference>
<evidence type="ECO:0000313" key="2">
    <source>
        <dbReference type="EMBL" id="OQD45238.1"/>
    </source>
</evidence>
<name>A0A1V6LYK9_9BACT</name>
<dbReference type="Pfam" id="PF03009">
    <property type="entry name" value="GDPD"/>
    <property type="match status" value="1"/>
</dbReference>
<dbReference type="Gene3D" id="3.20.20.190">
    <property type="entry name" value="Phosphatidylinositol (PI) phosphodiesterase"/>
    <property type="match status" value="1"/>
</dbReference>
<evidence type="ECO:0000259" key="1">
    <source>
        <dbReference type="PROSITE" id="PS51704"/>
    </source>
</evidence>
<dbReference type="InterPro" id="IPR030395">
    <property type="entry name" value="GP_PDE_dom"/>
</dbReference>
<dbReference type="Proteomes" id="UP000242219">
    <property type="component" value="Unassembled WGS sequence"/>
</dbReference>